<evidence type="ECO:0000256" key="12">
    <source>
        <dbReference type="ARBA" id="ARBA00023136"/>
    </source>
</evidence>
<comment type="similarity">
    <text evidence="2">Belongs to the eukaryotic ribosomal protein eS4 family.</text>
</comment>
<comment type="subcellular location">
    <subcellularLocation>
        <location evidence="1">Golgi apparatus membrane</location>
        <topology evidence="1">Single-pass type II membrane protein</topology>
    </subcellularLocation>
</comment>
<dbReference type="InterPro" id="IPR041982">
    <property type="entry name" value="Ribosomal_eS4_KOW"/>
</dbReference>
<evidence type="ECO:0000313" key="20">
    <source>
        <dbReference type="Proteomes" id="UP001187531"/>
    </source>
</evidence>
<dbReference type="EMBL" id="JAVRJZ010000012">
    <property type="protein sequence ID" value="KAK2716141.1"/>
    <property type="molecule type" value="Genomic_DNA"/>
</dbReference>
<dbReference type="InterPro" id="IPR005824">
    <property type="entry name" value="KOW"/>
</dbReference>
<dbReference type="InterPro" id="IPR002942">
    <property type="entry name" value="S4_RNA-bd"/>
</dbReference>
<keyword evidence="20" id="KW-1185">Reference proteome</keyword>
<dbReference type="InterPro" id="IPR014722">
    <property type="entry name" value="Rib_uL2_dom2"/>
</dbReference>
<dbReference type="Gene3D" id="3.10.290.10">
    <property type="entry name" value="RNA-binding S4 domain"/>
    <property type="match status" value="1"/>
</dbReference>
<evidence type="ECO:0000259" key="18">
    <source>
        <dbReference type="SMART" id="SM00363"/>
    </source>
</evidence>
<dbReference type="PROSITE" id="PS50889">
    <property type="entry name" value="S4"/>
    <property type="match status" value="1"/>
</dbReference>
<dbReference type="InterPro" id="IPR013845">
    <property type="entry name" value="Ribosomal_eS4_central_region"/>
</dbReference>
<organism evidence="19 20">
    <name type="scientific">Artemia franciscana</name>
    <name type="common">Brine shrimp</name>
    <name type="synonym">Artemia sanfranciscana</name>
    <dbReference type="NCBI Taxonomy" id="6661"/>
    <lineage>
        <taxon>Eukaryota</taxon>
        <taxon>Metazoa</taxon>
        <taxon>Ecdysozoa</taxon>
        <taxon>Arthropoda</taxon>
        <taxon>Crustacea</taxon>
        <taxon>Branchiopoda</taxon>
        <taxon>Anostraca</taxon>
        <taxon>Artemiidae</taxon>
        <taxon>Artemia</taxon>
    </lineage>
</organism>
<gene>
    <name evidence="19" type="ORF">QYM36_010650</name>
</gene>
<dbReference type="InterPro" id="IPR036986">
    <property type="entry name" value="S4_RNA-bd_sf"/>
</dbReference>
<dbReference type="CDD" id="cd00165">
    <property type="entry name" value="S4"/>
    <property type="match status" value="1"/>
</dbReference>
<dbReference type="Pfam" id="PF06990">
    <property type="entry name" value="Gal-3-0_sulfotr"/>
    <property type="match status" value="1"/>
</dbReference>
<sequence>MQIQLGVHWIAKVCLREKFNIVPKDIDSKEFPAPVVQEHKSRRYAQAYERPRYHPRRKIGYLRHHGLPNNGENIVRVLYKLAYCTDLTVVLPNDTSVFSMGYPNTFQANLTEDLYGNTEGFDIIAVHARWDLEEYNKLLVDEAKYITMLRNPVDAFLEMCEENPEVFTRFYGGDINEIISKMKIGIMPRKDRLGGIIGRNQFAWNFGMNDTDFENMEKVDQLIDHIDKTFHLVMLYERYNESVALLQKLLNVSTRLIAINNGPVLSLSERVSLDADGRKALESFLSTDVKIYTHFKRKFEELIKNVGEEEIRKTMEEQEKQNELNYKTCYDPNNIHYSTIVTAETGIEMSWAVPFKDGYSDCSNRQLYTDDIKLHCEARGPKKHLKRLAAPKAWMLDKLGGVFAPRPSTGPHKLRESLPLIVFLRNRLKYALTGAEVTKIVMQRLIKVDGKVRTDSNFPAGFMDVISIDKTNENFRLIYDVKGRFAIHRITAEEAKYKLCKVKKVATGPKGIPYICTHDGRTIRYPDPLVKVNDSVQLDIATGKMTDFIKFDSGNLCMITGGRNLGRVGTIVSRERHPGSFDIVHIKDALGHTFATRLNNVFIIGKGTKPYVSLPRDKGIKLSISEERMRRLAAKQAV</sequence>
<evidence type="ECO:0000256" key="11">
    <source>
        <dbReference type="ARBA" id="ARBA00023034"/>
    </source>
</evidence>
<evidence type="ECO:0000256" key="6">
    <source>
        <dbReference type="ARBA" id="ARBA00022730"/>
    </source>
</evidence>
<proteinExistence type="inferred from homology"/>
<keyword evidence="6 17" id="KW-0699">rRNA-binding</keyword>
<evidence type="ECO:0000256" key="7">
    <source>
        <dbReference type="ARBA" id="ARBA00022884"/>
    </source>
</evidence>
<dbReference type="InterPro" id="IPR027417">
    <property type="entry name" value="P-loop_NTPase"/>
</dbReference>
<evidence type="ECO:0000256" key="2">
    <source>
        <dbReference type="ARBA" id="ARBA00007500"/>
    </source>
</evidence>
<dbReference type="Proteomes" id="UP001187531">
    <property type="component" value="Unassembled WGS sequence"/>
</dbReference>
<accession>A0AA88L886</accession>
<dbReference type="FunFam" id="3.10.290.10:FF:000051">
    <property type="entry name" value="40S ribosomal protein S4, X isoform"/>
    <property type="match status" value="1"/>
</dbReference>
<feature type="domain" description="RNA-binding S4" evidence="18">
    <location>
        <begin position="418"/>
        <end position="482"/>
    </location>
</feature>
<evidence type="ECO:0000256" key="10">
    <source>
        <dbReference type="ARBA" id="ARBA00022989"/>
    </source>
</evidence>
<evidence type="ECO:0000256" key="8">
    <source>
        <dbReference type="ARBA" id="ARBA00022968"/>
    </source>
</evidence>
<comment type="similarity">
    <text evidence="3">Belongs to the galactose-3-O-sulfotransferase family.</text>
</comment>
<evidence type="ECO:0000256" key="15">
    <source>
        <dbReference type="ARBA" id="ARBA00035272"/>
    </source>
</evidence>
<dbReference type="Pfam" id="PF16121">
    <property type="entry name" value="40S_S4_C"/>
    <property type="match status" value="1"/>
</dbReference>
<dbReference type="InterPro" id="IPR009729">
    <property type="entry name" value="Gal-3-0_sulfotransfrase"/>
</dbReference>
<reference evidence="19" key="1">
    <citation type="submission" date="2023-07" db="EMBL/GenBank/DDBJ databases">
        <title>Chromosome-level genome assembly of Artemia franciscana.</title>
        <authorList>
            <person name="Jo E."/>
        </authorList>
    </citation>
    <scope>NUCLEOTIDE SEQUENCE</scope>
    <source>
        <tissue evidence="19">Whole body</tissue>
    </source>
</reference>
<keyword evidence="9" id="KW-0689">Ribosomal protein</keyword>
<keyword evidence="14" id="KW-0687">Ribonucleoprotein</keyword>
<dbReference type="GO" id="GO:0001733">
    <property type="term" value="F:galactosylceramide sulfotransferase activity"/>
    <property type="evidence" value="ECO:0007669"/>
    <property type="project" value="InterPro"/>
</dbReference>
<keyword evidence="4" id="KW-0808">Transferase</keyword>
<dbReference type="Pfam" id="PF00467">
    <property type="entry name" value="KOW"/>
    <property type="match status" value="1"/>
</dbReference>
<keyword evidence="8" id="KW-0735">Signal-anchor</keyword>
<keyword evidence="7 17" id="KW-0694">RNA-binding</keyword>
<dbReference type="AlphaFoldDB" id="A0AA88L886"/>
<keyword evidence="10" id="KW-1133">Transmembrane helix</keyword>
<evidence type="ECO:0000256" key="17">
    <source>
        <dbReference type="PROSITE-ProRule" id="PRU00182"/>
    </source>
</evidence>
<evidence type="ECO:0000256" key="5">
    <source>
        <dbReference type="ARBA" id="ARBA00022692"/>
    </source>
</evidence>
<evidence type="ECO:0000256" key="16">
    <source>
        <dbReference type="ARBA" id="ARBA00035402"/>
    </source>
</evidence>
<dbReference type="GO" id="GO:0022627">
    <property type="term" value="C:cytosolic small ribosomal subunit"/>
    <property type="evidence" value="ECO:0007669"/>
    <property type="project" value="TreeGrafter"/>
</dbReference>
<dbReference type="FunFam" id="2.30.30.30:FF:000005">
    <property type="entry name" value="40S ribosomal protein S4"/>
    <property type="match status" value="1"/>
</dbReference>
<dbReference type="InterPro" id="IPR018199">
    <property type="entry name" value="Ribosomal_eS4_N_CS"/>
</dbReference>
<comment type="caution">
    <text evidence="19">The sequence shown here is derived from an EMBL/GenBank/DDBJ whole genome shotgun (WGS) entry which is preliminary data.</text>
</comment>
<dbReference type="InterPro" id="IPR038237">
    <property type="entry name" value="Ribosomal_eS4_central_sf"/>
</dbReference>
<evidence type="ECO:0000256" key="1">
    <source>
        <dbReference type="ARBA" id="ARBA00004323"/>
    </source>
</evidence>
<dbReference type="Gene3D" id="2.30.30.30">
    <property type="match status" value="1"/>
</dbReference>
<dbReference type="InterPro" id="IPR000876">
    <property type="entry name" value="Ribosomal_eS4"/>
</dbReference>
<dbReference type="PANTHER" id="PTHR11581:SF0">
    <property type="entry name" value="SMALL RIBOSOMAL SUBUNIT PROTEIN ES4"/>
    <property type="match status" value="1"/>
</dbReference>
<dbReference type="GO" id="GO:0000139">
    <property type="term" value="C:Golgi membrane"/>
    <property type="evidence" value="ECO:0007669"/>
    <property type="project" value="UniProtKB-SubCell"/>
</dbReference>
<evidence type="ECO:0000313" key="19">
    <source>
        <dbReference type="EMBL" id="KAK2716141.1"/>
    </source>
</evidence>
<dbReference type="GO" id="GO:0003735">
    <property type="term" value="F:structural constituent of ribosome"/>
    <property type="evidence" value="ECO:0007669"/>
    <property type="project" value="InterPro"/>
</dbReference>
<name>A0AA88L886_ARTSF</name>
<dbReference type="Pfam" id="PF00900">
    <property type="entry name" value="Ribosomal_S4e"/>
    <property type="match status" value="1"/>
</dbReference>
<dbReference type="Gene3D" id="2.40.50.740">
    <property type="match status" value="1"/>
</dbReference>
<dbReference type="InterPro" id="IPR013843">
    <property type="entry name" value="Ribosomal_eS4_N"/>
</dbReference>
<keyword evidence="11" id="KW-0333">Golgi apparatus</keyword>
<dbReference type="PANTHER" id="PTHR11581">
    <property type="entry name" value="30S/40S RIBOSOMAL PROTEIN S4"/>
    <property type="match status" value="1"/>
</dbReference>
<evidence type="ECO:0000256" key="3">
    <source>
        <dbReference type="ARBA" id="ARBA00008124"/>
    </source>
</evidence>
<keyword evidence="5" id="KW-0812">Transmembrane</keyword>
<dbReference type="Gene3D" id="3.40.50.300">
    <property type="entry name" value="P-loop containing nucleotide triphosphate hydrolases"/>
    <property type="match status" value="1"/>
</dbReference>
<dbReference type="InterPro" id="IPR032277">
    <property type="entry name" value="Ribosomal_eS4_C"/>
</dbReference>
<dbReference type="Pfam" id="PF01479">
    <property type="entry name" value="S4"/>
    <property type="match status" value="1"/>
</dbReference>
<dbReference type="CDD" id="cd06087">
    <property type="entry name" value="KOW_RPS4"/>
    <property type="match status" value="1"/>
</dbReference>
<evidence type="ECO:0000256" key="4">
    <source>
        <dbReference type="ARBA" id="ARBA00022679"/>
    </source>
</evidence>
<dbReference type="GO" id="GO:0009247">
    <property type="term" value="P:glycolipid biosynthetic process"/>
    <property type="evidence" value="ECO:0007669"/>
    <property type="project" value="InterPro"/>
</dbReference>
<dbReference type="PROSITE" id="PS00528">
    <property type="entry name" value="RIBOSOMAL_S4E"/>
    <property type="match status" value="1"/>
</dbReference>
<evidence type="ECO:0000256" key="14">
    <source>
        <dbReference type="ARBA" id="ARBA00023274"/>
    </source>
</evidence>
<keyword evidence="12" id="KW-0472">Membrane</keyword>
<dbReference type="FunFam" id="2.40.50.740:FF:000001">
    <property type="entry name" value="40S ribosomal protein S4"/>
    <property type="match status" value="1"/>
</dbReference>
<evidence type="ECO:0000256" key="13">
    <source>
        <dbReference type="ARBA" id="ARBA00023180"/>
    </source>
</evidence>
<dbReference type="HAMAP" id="MF_00485">
    <property type="entry name" value="Ribosomal_eS4"/>
    <property type="match status" value="1"/>
</dbReference>
<protein>
    <recommendedName>
        <fullName evidence="15">Small ribosomal subunit protein eS4</fullName>
    </recommendedName>
    <alternativeName>
        <fullName evidence="16">40S ribosomal protein S4</fullName>
    </alternativeName>
</protein>
<dbReference type="GO" id="GO:0006412">
    <property type="term" value="P:translation"/>
    <property type="evidence" value="ECO:0007669"/>
    <property type="project" value="InterPro"/>
</dbReference>
<dbReference type="Pfam" id="PF08071">
    <property type="entry name" value="RS4NT"/>
    <property type="match status" value="1"/>
</dbReference>
<keyword evidence="13" id="KW-0325">Glycoprotein</keyword>
<dbReference type="GO" id="GO:0019843">
    <property type="term" value="F:rRNA binding"/>
    <property type="evidence" value="ECO:0007669"/>
    <property type="project" value="UniProtKB-KW"/>
</dbReference>
<evidence type="ECO:0000256" key="9">
    <source>
        <dbReference type="ARBA" id="ARBA00022980"/>
    </source>
</evidence>
<dbReference type="SMART" id="SM00363">
    <property type="entry name" value="S4"/>
    <property type="match status" value="1"/>
</dbReference>